<dbReference type="PANTHER" id="PTHR22916">
    <property type="entry name" value="GLYCOSYLTRANSFERASE"/>
    <property type="match status" value="1"/>
</dbReference>
<evidence type="ECO:0000256" key="1">
    <source>
        <dbReference type="ARBA" id="ARBA00022676"/>
    </source>
</evidence>
<keyword evidence="5" id="KW-1185">Reference proteome</keyword>
<accession>A0ABP5CFY2</accession>
<dbReference type="Proteomes" id="UP001499954">
    <property type="component" value="Unassembled WGS sequence"/>
</dbReference>
<keyword evidence="1" id="KW-0328">Glycosyltransferase</keyword>
<comment type="caution">
    <text evidence="4">The sequence shown here is derived from an EMBL/GenBank/DDBJ whole genome shotgun (WGS) entry which is preliminary data.</text>
</comment>
<evidence type="ECO:0000256" key="2">
    <source>
        <dbReference type="ARBA" id="ARBA00022679"/>
    </source>
</evidence>
<dbReference type="InterPro" id="IPR029044">
    <property type="entry name" value="Nucleotide-diphossugar_trans"/>
</dbReference>
<sequence>MRAARENKWGATAMHRMSIIVPMYNVEEFVGVCIRSIVESARKADHAAEIEVVLVDDASTDRSLELAECELRSSAVSFKTLRHITNQGVGQARRTGCGAADGEFLWYVDPDDEITETAVQTVFSSLDAIPEHGFAEYPRILWETERGVRRPPDYFVGSAPGGRIHADGAPISTAEYAEQLLLRRVPGVVWTKIFRRSILTPDIVDTSRQSEDLVTLFQVLDRQPTVLFRYDAIYVYRQRNGSLTTGRQYQRGSHDAYEKCLAIARNSAWFEIESVPASKFFEISRIAVPRLQALASVGSLRQFLSYFRSVTRSLDHEDRLTLREPGYLGEGRTSRQARLIIWSRKAWMLSAIPLYVYGRFRS</sequence>
<dbReference type="CDD" id="cd00761">
    <property type="entry name" value="Glyco_tranf_GTA_type"/>
    <property type="match status" value="1"/>
</dbReference>
<reference evidence="5" key="1">
    <citation type="journal article" date="2019" name="Int. J. Syst. Evol. Microbiol.">
        <title>The Global Catalogue of Microorganisms (GCM) 10K type strain sequencing project: providing services to taxonomists for standard genome sequencing and annotation.</title>
        <authorList>
            <consortium name="The Broad Institute Genomics Platform"/>
            <consortium name="The Broad Institute Genome Sequencing Center for Infectious Disease"/>
            <person name="Wu L."/>
            <person name="Ma J."/>
        </authorList>
    </citation>
    <scope>NUCLEOTIDE SEQUENCE [LARGE SCALE GENOMIC DNA]</scope>
    <source>
        <strain evidence="5">JCM 13584</strain>
    </source>
</reference>
<dbReference type="InterPro" id="IPR001173">
    <property type="entry name" value="Glyco_trans_2-like"/>
</dbReference>
<evidence type="ECO:0000313" key="5">
    <source>
        <dbReference type="Proteomes" id="UP001499954"/>
    </source>
</evidence>
<feature type="domain" description="Glycosyltransferase 2-like" evidence="3">
    <location>
        <begin position="18"/>
        <end position="130"/>
    </location>
</feature>
<keyword evidence="2" id="KW-0808">Transferase</keyword>
<proteinExistence type="predicted"/>
<dbReference type="EMBL" id="BAAAMK010000008">
    <property type="protein sequence ID" value="GAA1962078.1"/>
    <property type="molecule type" value="Genomic_DNA"/>
</dbReference>
<dbReference type="PANTHER" id="PTHR22916:SF51">
    <property type="entry name" value="GLYCOSYLTRANSFERASE EPSH-RELATED"/>
    <property type="match status" value="1"/>
</dbReference>
<organism evidence="4 5">
    <name type="scientific">Agromyces allii</name>
    <dbReference type="NCBI Taxonomy" id="393607"/>
    <lineage>
        <taxon>Bacteria</taxon>
        <taxon>Bacillati</taxon>
        <taxon>Actinomycetota</taxon>
        <taxon>Actinomycetes</taxon>
        <taxon>Micrococcales</taxon>
        <taxon>Microbacteriaceae</taxon>
        <taxon>Agromyces</taxon>
    </lineage>
</organism>
<protein>
    <recommendedName>
        <fullName evidence="3">Glycosyltransferase 2-like domain-containing protein</fullName>
    </recommendedName>
</protein>
<dbReference type="SUPFAM" id="SSF53448">
    <property type="entry name" value="Nucleotide-diphospho-sugar transferases"/>
    <property type="match status" value="1"/>
</dbReference>
<dbReference type="Gene3D" id="3.90.550.10">
    <property type="entry name" value="Spore Coat Polysaccharide Biosynthesis Protein SpsA, Chain A"/>
    <property type="match status" value="1"/>
</dbReference>
<evidence type="ECO:0000259" key="3">
    <source>
        <dbReference type="Pfam" id="PF00535"/>
    </source>
</evidence>
<name>A0ABP5CFY2_9MICO</name>
<evidence type="ECO:0000313" key="4">
    <source>
        <dbReference type="EMBL" id="GAA1962078.1"/>
    </source>
</evidence>
<dbReference type="Pfam" id="PF00535">
    <property type="entry name" value="Glycos_transf_2"/>
    <property type="match status" value="1"/>
</dbReference>
<gene>
    <name evidence="4" type="ORF">GCM10009717_31100</name>
</gene>